<gene>
    <name evidence="1" type="ORF">ACFLIM_05570</name>
</gene>
<keyword evidence="2" id="KW-1185">Reference proteome</keyword>
<comment type="caution">
    <text evidence="1">The sequence shown here is derived from an EMBL/GenBank/DDBJ whole genome shotgun (WGS) entry which is preliminary data.</text>
</comment>
<sequence>MGQLILLARSDAFMEVEILVRRHEVAVLRCQVAHPRPDWADRAILAALTRRVPRWFRAHRIVTPGSLPAWHRRLVKRRWTYPGRPPIAEEVCDLVVRLAQENPRWGCRRIQGELIGLGHRVGEGTIRRILAAAGLGPAPRKVSPSWRRFLVFQAAGL</sequence>
<organism evidence="1 2">
    <name type="scientific">Nonomuraea marmarensis</name>
    <dbReference type="NCBI Taxonomy" id="3351344"/>
    <lineage>
        <taxon>Bacteria</taxon>
        <taxon>Bacillati</taxon>
        <taxon>Actinomycetota</taxon>
        <taxon>Actinomycetes</taxon>
        <taxon>Streptosporangiales</taxon>
        <taxon>Streptosporangiaceae</taxon>
        <taxon>Nonomuraea</taxon>
    </lineage>
</organism>
<protein>
    <recommendedName>
        <fullName evidence="3">Homeodomain-like domain-containing protein</fullName>
    </recommendedName>
</protein>
<dbReference type="EMBL" id="JBICRM010000003">
    <property type="protein sequence ID" value="MFG1702644.1"/>
    <property type="molecule type" value="Genomic_DNA"/>
</dbReference>
<dbReference type="Proteomes" id="UP001603978">
    <property type="component" value="Unassembled WGS sequence"/>
</dbReference>
<reference evidence="1 2" key="1">
    <citation type="submission" date="2024-10" db="EMBL/GenBank/DDBJ databases">
        <authorList>
            <person name="Topkara A.R."/>
            <person name="Saygin H."/>
        </authorList>
    </citation>
    <scope>NUCLEOTIDE SEQUENCE [LARGE SCALE GENOMIC DNA]</scope>
    <source>
        <strain evidence="1 2">M3C6</strain>
    </source>
</reference>
<name>A0ABW7A696_9ACTN</name>
<dbReference type="RefSeq" id="WP_393162595.1">
    <property type="nucleotide sequence ID" value="NZ_JBICRM010000003.1"/>
</dbReference>
<evidence type="ECO:0000313" key="2">
    <source>
        <dbReference type="Proteomes" id="UP001603978"/>
    </source>
</evidence>
<accession>A0ABW7A696</accession>
<evidence type="ECO:0000313" key="1">
    <source>
        <dbReference type="EMBL" id="MFG1702644.1"/>
    </source>
</evidence>
<proteinExistence type="predicted"/>
<evidence type="ECO:0008006" key="3">
    <source>
        <dbReference type="Google" id="ProtNLM"/>
    </source>
</evidence>